<gene>
    <name evidence="2" type="ORF">COT42_00830</name>
</gene>
<comment type="caution">
    <text evidence="2">The sequence shown here is derived from an EMBL/GenBank/DDBJ whole genome shotgun (WGS) entry which is preliminary data.</text>
</comment>
<evidence type="ECO:0000313" key="3">
    <source>
        <dbReference type="Proteomes" id="UP000231343"/>
    </source>
</evidence>
<dbReference type="Pfam" id="PF00395">
    <property type="entry name" value="SLH"/>
    <property type="match status" value="3"/>
</dbReference>
<evidence type="ECO:0000313" key="2">
    <source>
        <dbReference type="EMBL" id="PIS31573.1"/>
    </source>
</evidence>
<name>A0A2H0Y1L8_UNCSA</name>
<reference evidence="2 3" key="1">
    <citation type="submission" date="2017-09" db="EMBL/GenBank/DDBJ databases">
        <title>Depth-based differentiation of microbial function through sediment-hosted aquifers and enrichment of novel symbionts in the deep terrestrial subsurface.</title>
        <authorList>
            <person name="Probst A.J."/>
            <person name="Ladd B."/>
            <person name="Jarett J.K."/>
            <person name="Geller-Mcgrath D.E."/>
            <person name="Sieber C.M."/>
            <person name="Emerson J.B."/>
            <person name="Anantharaman K."/>
            <person name="Thomas B.C."/>
            <person name="Malmstrom R."/>
            <person name="Stieglmeier M."/>
            <person name="Klingl A."/>
            <person name="Woyke T."/>
            <person name="Ryan C.M."/>
            <person name="Banfield J.F."/>
        </authorList>
    </citation>
    <scope>NUCLEOTIDE SEQUENCE [LARGE SCALE GENOMIC DNA]</scope>
    <source>
        <strain evidence="2">CG08_land_8_20_14_0_20_45_16</strain>
    </source>
</reference>
<evidence type="ECO:0000259" key="1">
    <source>
        <dbReference type="PROSITE" id="PS51272"/>
    </source>
</evidence>
<dbReference type="InterPro" id="IPR001119">
    <property type="entry name" value="SLH_dom"/>
</dbReference>
<dbReference type="PROSITE" id="PS51272">
    <property type="entry name" value="SLH"/>
    <property type="match status" value="2"/>
</dbReference>
<feature type="domain" description="SLH" evidence="1">
    <location>
        <begin position="150"/>
        <end position="211"/>
    </location>
</feature>
<feature type="domain" description="SLH" evidence="1">
    <location>
        <begin position="271"/>
        <end position="335"/>
    </location>
</feature>
<dbReference type="AlphaFoldDB" id="A0A2H0Y1L8"/>
<sequence length="764" mass="82693">MMHKFIAAFFFCFVLGLPGWAGFLDVPATSPHYAAVVDLLKAGLITIPADQRFNGVAALTRYQMAYVFNRFLTDKDNPWQKTTSLITDFYSDLKPVHAAYQTVKNLVEAGVLPGSGRFDGEAQVTRYEFYSYFALLLETKEGKPLPLAAPGSGFTDVLPSNSHYNYLRKLVGAGLLSGQGLFLGERTVNRYEMADFIAPLLVSQSDPNQSSQRPPAEGPGPLEELKVTGILSNSLIVGDDLITRYDLADLSSMILERILLDEKQSLPLAAPAQAYKDVPPGHQAYAAVQKLIAAGVVPPGNRRELFYGDRHISRYQMVYFVFSALEYVLGGAGNFPSAAAELGYKDVINSNYVYPTIQKLIGLGILAGGRENNFSGNDYVDFDELAYFTVATVKAIEARLTEQAKAVEYTPLPDFGFRLSSNTQVGASQTTGGAADGSDLLDLYGHQAISLIIDRNISQQASAFVSLTGDYYFGSQAANASPYFDSAYVSLKNEPFTLQVGRNAYYQGFTPFGNSLFLDLVSTDMVVGQLAGEYGTATSLLGKMSYTGNVKQDANFGSLVLAPTLPTPLDWTEVVLGASLVTNLPDPTLTTSLGSKVTQLYGGLRFNLFDLLTLTLEQANLNFSDPAVLGVIGSSSQEGLSATQYSISYYSEDYGYSLSLGYQDLGDDYYVGTLASPARFLGAEAGTSSWLFQTRCFPQPGQTLGFDVAYIKSSGEYCSTGFCGLYETELAKSSYLNVALTKVLSTTSGVPESLGLTTSLLLYF</sequence>
<dbReference type="EMBL" id="PEYM01000009">
    <property type="protein sequence ID" value="PIS31573.1"/>
    <property type="molecule type" value="Genomic_DNA"/>
</dbReference>
<proteinExistence type="predicted"/>
<dbReference type="Proteomes" id="UP000231343">
    <property type="component" value="Unassembled WGS sequence"/>
</dbReference>
<protein>
    <recommendedName>
        <fullName evidence="1">SLH domain-containing protein</fullName>
    </recommendedName>
</protein>
<organism evidence="2 3">
    <name type="scientific">Candidatus Saganbacteria bacterium CG08_land_8_20_14_0_20_45_16</name>
    <dbReference type="NCBI Taxonomy" id="2014293"/>
    <lineage>
        <taxon>Bacteria</taxon>
        <taxon>Bacillati</taxon>
        <taxon>Saganbacteria</taxon>
    </lineage>
</organism>
<accession>A0A2H0Y1L8</accession>